<evidence type="ECO:0000256" key="8">
    <source>
        <dbReference type="ARBA" id="ARBA00047899"/>
    </source>
</evidence>
<gene>
    <name evidence="12" type="ORF">KI387_029472</name>
</gene>
<dbReference type="Gene3D" id="3.30.200.20">
    <property type="entry name" value="Phosphorylase Kinase, domain 1"/>
    <property type="match status" value="1"/>
</dbReference>
<evidence type="ECO:0000256" key="4">
    <source>
        <dbReference type="ARBA" id="ARBA00022679"/>
    </source>
</evidence>
<evidence type="ECO:0000256" key="9">
    <source>
        <dbReference type="ARBA" id="ARBA00048679"/>
    </source>
</evidence>
<evidence type="ECO:0000259" key="11">
    <source>
        <dbReference type="PROSITE" id="PS50011"/>
    </source>
</evidence>
<name>A0AA38FDA3_TAXCH</name>
<keyword evidence="4" id="KW-0808">Transferase</keyword>
<evidence type="ECO:0000256" key="2">
    <source>
        <dbReference type="ARBA" id="ARBA00012513"/>
    </source>
</evidence>
<evidence type="ECO:0000256" key="1">
    <source>
        <dbReference type="ARBA" id="ARBA00009903"/>
    </source>
</evidence>
<dbReference type="EC" id="2.7.11.1" evidence="2"/>
<dbReference type="AlphaFoldDB" id="A0AA38FDA3"/>
<dbReference type="OMA" id="SHFRIMH"/>
<evidence type="ECO:0000256" key="10">
    <source>
        <dbReference type="SAM" id="MobiDB-lite"/>
    </source>
</evidence>
<keyword evidence="7" id="KW-0067">ATP-binding</keyword>
<feature type="region of interest" description="Disordered" evidence="10">
    <location>
        <begin position="475"/>
        <end position="496"/>
    </location>
</feature>
<dbReference type="GO" id="GO:0005524">
    <property type="term" value="F:ATP binding"/>
    <property type="evidence" value="ECO:0007669"/>
    <property type="project" value="UniProtKB-KW"/>
</dbReference>
<keyword evidence="3" id="KW-0723">Serine/threonine-protein kinase</keyword>
<dbReference type="SUPFAM" id="SSF56112">
    <property type="entry name" value="Protein kinase-like (PK-like)"/>
    <property type="match status" value="1"/>
</dbReference>
<evidence type="ECO:0000313" key="12">
    <source>
        <dbReference type="EMBL" id="KAH9297790.1"/>
    </source>
</evidence>
<comment type="catalytic activity">
    <reaction evidence="9">
        <text>L-seryl-[protein] + ATP = O-phospho-L-seryl-[protein] + ADP + H(+)</text>
        <dbReference type="Rhea" id="RHEA:17989"/>
        <dbReference type="Rhea" id="RHEA-COMP:9863"/>
        <dbReference type="Rhea" id="RHEA-COMP:11604"/>
        <dbReference type="ChEBI" id="CHEBI:15378"/>
        <dbReference type="ChEBI" id="CHEBI:29999"/>
        <dbReference type="ChEBI" id="CHEBI:30616"/>
        <dbReference type="ChEBI" id="CHEBI:83421"/>
        <dbReference type="ChEBI" id="CHEBI:456216"/>
        <dbReference type="EC" id="2.7.11.1"/>
    </reaction>
</comment>
<dbReference type="InterPro" id="IPR000719">
    <property type="entry name" value="Prot_kinase_dom"/>
</dbReference>
<organism evidence="12 13">
    <name type="scientific">Taxus chinensis</name>
    <name type="common">Chinese yew</name>
    <name type="synonym">Taxus wallichiana var. chinensis</name>
    <dbReference type="NCBI Taxonomy" id="29808"/>
    <lineage>
        <taxon>Eukaryota</taxon>
        <taxon>Viridiplantae</taxon>
        <taxon>Streptophyta</taxon>
        <taxon>Embryophyta</taxon>
        <taxon>Tracheophyta</taxon>
        <taxon>Spermatophyta</taxon>
        <taxon>Pinopsida</taxon>
        <taxon>Pinidae</taxon>
        <taxon>Conifers II</taxon>
        <taxon>Cupressales</taxon>
        <taxon>Taxaceae</taxon>
        <taxon>Taxus</taxon>
    </lineage>
</organism>
<reference evidence="12 13" key="1">
    <citation type="journal article" date="2021" name="Nat. Plants">
        <title>The Taxus genome provides insights into paclitaxel biosynthesis.</title>
        <authorList>
            <person name="Xiong X."/>
            <person name="Gou J."/>
            <person name="Liao Q."/>
            <person name="Li Y."/>
            <person name="Zhou Q."/>
            <person name="Bi G."/>
            <person name="Li C."/>
            <person name="Du R."/>
            <person name="Wang X."/>
            <person name="Sun T."/>
            <person name="Guo L."/>
            <person name="Liang H."/>
            <person name="Lu P."/>
            <person name="Wu Y."/>
            <person name="Zhang Z."/>
            <person name="Ro D.K."/>
            <person name="Shang Y."/>
            <person name="Huang S."/>
            <person name="Yan J."/>
        </authorList>
    </citation>
    <scope>NUCLEOTIDE SEQUENCE [LARGE SCALE GENOMIC DNA]</scope>
    <source>
        <strain evidence="12">Ta-2019</strain>
    </source>
</reference>
<dbReference type="PROSITE" id="PS00108">
    <property type="entry name" value="PROTEIN_KINASE_ST"/>
    <property type="match status" value="1"/>
</dbReference>
<dbReference type="FunFam" id="3.30.200.20:FF:000753">
    <property type="entry name" value="Serine/Threonine Kinase"/>
    <property type="match status" value="1"/>
</dbReference>
<dbReference type="EMBL" id="JAHRHJ020000010">
    <property type="protein sequence ID" value="KAH9297790.1"/>
    <property type="molecule type" value="Genomic_DNA"/>
</dbReference>
<feature type="domain" description="Protein kinase" evidence="11">
    <location>
        <begin position="90"/>
        <end position="454"/>
    </location>
</feature>
<evidence type="ECO:0000313" key="13">
    <source>
        <dbReference type="Proteomes" id="UP000824469"/>
    </source>
</evidence>
<dbReference type="InterPro" id="IPR008271">
    <property type="entry name" value="Ser/Thr_kinase_AS"/>
</dbReference>
<dbReference type="InterPro" id="IPR011009">
    <property type="entry name" value="Kinase-like_dom_sf"/>
</dbReference>
<dbReference type="PANTHER" id="PTHR45637">
    <property type="entry name" value="FLIPPASE KINASE 1-RELATED"/>
    <property type="match status" value="1"/>
</dbReference>
<comment type="catalytic activity">
    <reaction evidence="8">
        <text>L-threonyl-[protein] + ATP = O-phospho-L-threonyl-[protein] + ADP + H(+)</text>
        <dbReference type="Rhea" id="RHEA:46608"/>
        <dbReference type="Rhea" id="RHEA-COMP:11060"/>
        <dbReference type="Rhea" id="RHEA-COMP:11605"/>
        <dbReference type="ChEBI" id="CHEBI:15378"/>
        <dbReference type="ChEBI" id="CHEBI:30013"/>
        <dbReference type="ChEBI" id="CHEBI:30616"/>
        <dbReference type="ChEBI" id="CHEBI:61977"/>
        <dbReference type="ChEBI" id="CHEBI:456216"/>
        <dbReference type="EC" id="2.7.11.1"/>
    </reaction>
</comment>
<dbReference type="Pfam" id="PF00069">
    <property type="entry name" value="Pkinase"/>
    <property type="match status" value="2"/>
</dbReference>
<dbReference type="Gene3D" id="1.10.510.10">
    <property type="entry name" value="Transferase(Phosphotransferase) domain 1"/>
    <property type="match status" value="1"/>
</dbReference>
<dbReference type="FunFam" id="1.10.510.10:FF:000294">
    <property type="entry name" value="Serine/threonine-protein kinase OXI1"/>
    <property type="match status" value="1"/>
</dbReference>
<evidence type="ECO:0000256" key="3">
    <source>
        <dbReference type="ARBA" id="ARBA00022527"/>
    </source>
</evidence>
<sequence length="496" mass="54174">MAGSERGSCRTSADSGDPGEYFIDIDPRSISYSSSNSNSNSSSYDTPSCAGEATGLSTPGCSKPHKANNDAGWDAIRSLESPARMGLSHFRIMHRLGRGDIGSVYLAELKGSGCCFALKVMDKKGLSSRNKVLRAETERAILEMLDHPFLPTLYAHLDTSQFSCLVMEFCPGGDLHVLRQLQPGKRFGDHAARFYASEVLLALEYLHMMGIVYRDLKPENVLVREDGHIMLTDFDLSLKSTVNPTLLRTPEAHLPRPPPPPSTIASSSSCILPACVLPCTATGGAPQPQQRLVSCLPIFSAKKKKSKPKYASRFLHRRRDPVSSPTVALPELLAEPTEARSMSFVGTHEYLAPEIIIGDGHGNAVDWWTFGIFLYELLYGRTPFRGSDNEKTLTNVVSQALRFPDEVDTETAGMLPPPPSAAAKDLVRGLLVKDPAKRLGSTRGATEIKQHAFFHGVNWALIRCSIPPHIPSPMNAPTCSTPPSEKNSNSSDFEYF</sequence>
<dbReference type="FunFam" id="1.10.510.10:FF:000020">
    <property type="entry name" value="serine/threonine-protein kinase D6PK-like"/>
    <property type="match status" value="1"/>
</dbReference>
<dbReference type="PROSITE" id="PS50011">
    <property type="entry name" value="PROTEIN_KINASE_DOM"/>
    <property type="match status" value="1"/>
</dbReference>
<comment type="similarity">
    <text evidence="1">Belongs to the protein kinase superfamily. AGC Ser/Thr protein kinase family.</text>
</comment>
<evidence type="ECO:0000256" key="7">
    <source>
        <dbReference type="ARBA" id="ARBA00022840"/>
    </source>
</evidence>
<keyword evidence="13" id="KW-1185">Reference proteome</keyword>
<dbReference type="GO" id="GO:0004674">
    <property type="term" value="F:protein serine/threonine kinase activity"/>
    <property type="evidence" value="ECO:0007669"/>
    <property type="project" value="UniProtKB-KW"/>
</dbReference>
<proteinExistence type="inferred from homology"/>
<dbReference type="CDD" id="cd05574">
    <property type="entry name" value="STKc_phototropin_like"/>
    <property type="match status" value="1"/>
</dbReference>
<accession>A0AA38FDA3</accession>
<keyword evidence="5" id="KW-0547">Nucleotide-binding</keyword>
<comment type="caution">
    <text evidence="12">The sequence shown here is derived from an EMBL/GenBank/DDBJ whole genome shotgun (WGS) entry which is preliminary data.</text>
</comment>
<evidence type="ECO:0000256" key="6">
    <source>
        <dbReference type="ARBA" id="ARBA00022777"/>
    </source>
</evidence>
<feature type="region of interest" description="Disordered" evidence="10">
    <location>
        <begin position="1"/>
        <end position="25"/>
    </location>
</feature>
<evidence type="ECO:0000256" key="5">
    <source>
        <dbReference type="ARBA" id="ARBA00022741"/>
    </source>
</evidence>
<keyword evidence="6" id="KW-0418">Kinase</keyword>
<dbReference type="Proteomes" id="UP000824469">
    <property type="component" value="Unassembled WGS sequence"/>
</dbReference>
<dbReference type="SMART" id="SM00220">
    <property type="entry name" value="S_TKc"/>
    <property type="match status" value="1"/>
</dbReference>
<protein>
    <recommendedName>
        <fullName evidence="2">non-specific serine/threonine protein kinase</fullName>
        <ecNumber evidence="2">2.7.11.1</ecNumber>
    </recommendedName>
</protein>